<dbReference type="Proteomes" id="UP000265520">
    <property type="component" value="Unassembled WGS sequence"/>
</dbReference>
<organism evidence="1 2">
    <name type="scientific">Trifolium medium</name>
    <dbReference type="NCBI Taxonomy" id="97028"/>
    <lineage>
        <taxon>Eukaryota</taxon>
        <taxon>Viridiplantae</taxon>
        <taxon>Streptophyta</taxon>
        <taxon>Embryophyta</taxon>
        <taxon>Tracheophyta</taxon>
        <taxon>Spermatophyta</taxon>
        <taxon>Magnoliopsida</taxon>
        <taxon>eudicotyledons</taxon>
        <taxon>Gunneridae</taxon>
        <taxon>Pentapetalae</taxon>
        <taxon>rosids</taxon>
        <taxon>fabids</taxon>
        <taxon>Fabales</taxon>
        <taxon>Fabaceae</taxon>
        <taxon>Papilionoideae</taxon>
        <taxon>50 kb inversion clade</taxon>
        <taxon>NPAAA clade</taxon>
        <taxon>Hologalegina</taxon>
        <taxon>IRL clade</taxon>
        <taxon>Trifolieae</taxon>
        <taxon>Trifolium</taxon>
    </lineage>
</organism>
<keyword evidence="2" id="KW-1185">Reference proteome</keyword>
<feature type="non-terminal residue" evidence="1">
    <location>
        <position position="1"/>
    </location>
</feature>
<proteinExistence type="predicted"/>
<protein>
    <submittedName>
        <fullName evidence="1">Uncharacterized protein</fullName>
    </submittedName>
</protein>
<name>A0A392W9L3_9FABA</name>
<reference evidence="1 2" key="1">
    <citation type="journal article" date="2018" name="Front. Plant Sci.">
        <title>Red Clover (Trifolium pratense) and Zigzag Clover (T. medium) - A Picture of Genomic Similarities and Differences.</title>
        <authorList>
            <person name="Dluhosova J."/>
            <person name="Istvanek J."/>
            <person name="Nedelnik J."/>
            <person name="Repkova J."/>
        </authorList>
    </citation>
    <scope>NUCLEOTIDE SEQUENCE [LARGE SCALE GENOMIC DNA]</scope>
    <source>
        <strain evidence="2">cv. 10/8</strain>
        <tissue evidence="1">Leaf</tissue>
    </source>
</reference>
<evidence type="ECO:0000313" key="1">
    <source>
        <dbReference type="EMBL" id="MCI96432.1"/>
    </source>
</evidence>
<sequence>GSSLDPKSDIAPKVVEFPVDVKSDTAAKVVDPSVDAKF</sequence>
<dbReference type="AlphaFoldDB" id="A0A392W9L3"/>
<accession>A0A392W9L3</accession>
<comment type="caution">
    <text evidence="1">The sequence shown here is derived from an EMBL/GenBank/DDBJ whole genome shotgun (WGS) entry which is preliminary data.</text>
</comment>
<dbReference type="EMBL" id="LXQA011414655">
    <property type="protein sequence ID" value="MCI96432.1"/>
    <property type="molecule type" value="Genomic_DNA"/>
</dbReference>
<evidence type="ECO:0000313" key="2">
    <source>
        <dbReference type="Proteomes" id="UP000265520"/>
    </source>
</evidence>